<dbReference type="PANTHER" id="PTHR43792">
    <property type="entry name" value="GNAT FAMILY, PUTATIVE (AFU_ORTHOLOGUE AFUA_3G00765)-RELATED-RELATED"/>
    <property type="match status" value="1"/>
</dbReference>
<gene>
    <name evidence="2" type="ORF">CLV32_1770</name>
</gene>
<dbReference type="InterPro" id="IPR051531">
    <property type="entry name" value="N-acetyltransferase"/>
</dbReference>
<dbReference type="GO" id="GO:0016747">
    <property type="term" value="F:acyltransferase activity, transferring groups other than amino-acyl groups"/>
    <property type="evidence" value="ECO:0007669"/>
    <property type="project" value="InterPro"/>
</dbReference>
<accession>A0A4R6ILG0</accession>
<dbReference type="OrthoDB" id="9788916at2"/>
<dbReference type="InterPro" id="IPR016181">
    <property type="entry name" value="Acyl_CoA_acyltransferase"/>
</dbReference>
<keyword evidence="2" id="KW-0808">Transferase</keyword>
<dbReference type="PANTHER" id="PTHR43792:SF16">
    <property type="entry name" value="N-ACETYLTRANSFERASE DOMAIN-CONTAINING PROTEIN"/>
    <property type="match status" value="1"/>
</dbReference>
<dbReference type="Pfam" id="PF13302">
    <property type="entry name" value="Acetyltransf_3"/>
    <property type="match status" value="1"/>
</dbReference>
<comment type="caution">
    <text evidence="2">The sequence shown here is derived from an EMBL/GenBank/DDBJ whole genome shotgun (WGS) entry which is preliminary data.</text>
</comment>
<evidence type="ECO:0000259" key="1">
    <source>
        <dbReference type="PROSITE" id="PS51186"/>
    </source>
</evidence>
<dbReference type="EMBL" id="SNWM01000002">
    <property type="protein sequence ID" value="TDO22785.1"/>
    <property type="molecule type" value="Genomic_DNA"/>
</dbReference>
<protein>
    <submittedName>
        <fullName evidence="2">Ribosomal-protein-alanine N-acetyltransferase</fullName>
    </submittedName>
</protein>
<proteinExistence type="predicted"/>
<dbReference type="Gene3D" id="3.40.630.30">
    <property type="match status" value="1"/>
</dbReference>
<reference evidence="2 3" key="1">
    <citation type="submission" date="2019-03" db="EMBL/GenBank/DDBJ databases">
        <title>Genomic Encyclopedia of Archaeal and Bacterial Type Strains, Phase II (KMG-II): from individual species to whole genera.</title>
        <authorList>
            <person name="Goeker M."/>
        </authorList>
    </citation>
    <scope>NUCLEOTIDE SEQUENCE [LARGE SCALE GENOMIC DNA]</scope>
    <source>
        <strain evidence="2 3">DSM 19034</strain>
    </source>
</reference>
<feature type="domain" description="N-acetyltransferase" evidence="1">
    <location>
        <begin position="10"/>
        <end position="174"/>
    </location>
</feature>
<name>A0A4R6ILG0_9SPHI</name>
<evidence type="ECO:0000313" key="2">
    <source>
        <dbReference type="EMBL" id="TDO22785.1"/>
    </source>
</evidence>
<dbReference type="Proteomes" id="UP000295499">
    <property type="component" value="Unassembled WGS sequence"/>
</dbReference>
<dbReference type="SUPFAM" id="SSF55729">
    <property type="entry name" value="Acyl-CoA N-acyltransferases (Nat)"/>
    <property type="match status" value="1"/>
</dbReference>
<sequence length="174" mass="19890">MDFIVETERLLLRELQETDAEAMFELDADPEVHRFLGNAPLTNLDQAVPVIQFIRQQYLDNGIGRWAVIEKESGAMIGWSGFKLMLDSVNGHSGYYDLGYRFIRKCWGKGYATEAAKAMVAYGFNQLNLNSIYAIADVGNMESRKVLEKVGMECKGEFIYDDVPHHWFELHKTV</sequence>
<evidence type="ECO:0000313" key="3">
    <source>
        <dbReference type="Proteomes" id="UP000295499"/>
    </source>
</evidence>
<dbReference type="RefSeq" id="WP_133554430.1">
    <property type="nucleotide sequence ID" value="NZ_SNWM01000002.1"/>
</dbReference>
<keyword evidence="3" id="KW-1185">Reference proteome</keyword>
<organism evidence="2 3">
    <name type="scientific">Pedobacter duraquae</name>
    <dbReference type="NCBI Taxonomy" id="425511"/>
    <lineage>
        <taxon>Bacteria</taxon>
        <taxon>Pseudomonadati</taxon>
        <taxon>Bacteroidota</taxon>
        <taxon>Sphingobacteriia</taxon>
        <taxon>Sphingobacteriales</taxon>
        <taxon>Sphingobacteriaceae</taxon>
        <taxon>Pedobacter</taxon>
    </lineage>
</organism>
<dbReference type="AlphaFoldDB" id="A0A4R6ILG0"/>
<dbReference type="PROSITE" id="PS51186">
    <property type="entry name" value="GNAT"/>
    <property type="match status" value="1"/>
</dbReference>
<dbReference type="InterPro" id="IPR000182">
    <property type="entry name" value="GNAT_dom"/>
</dbReference>